<proteinExistence type="predicted"/>
<keyword evidence="3" id="KW-1185">Reference proteome</keyword>
<evidence type="ECO:0000256" key="1">
    <source>
        <dbReference type="SAM" id="MobiDB-lite"/>
    </source>
</evidence>
<dbReference type="AlphaFoldDB" id="A0A9P7UVZ3"/>
<dbReference type="Proteomes" id="UP001049176">
    <property type="component" value="Chromosome 4"/>
</dbReference>
<evidence type="ECO:0000313" key="3">
    <source>
        <dbReference type="Proteomes" id="UP001049176"/>
    </source>
</evidence>
<organism evidence="2 3">
    <name type="scientific">Marasmius oreades</name>
    <name type="common">fairy-ring Marasmius</name>
    <dbReference type="NCBI Taxonomy" id="181124"/>
    <lineage>
        <taxon>Eukaryota</taxon>
        <taxon>Fungi</taxon>
        <taxon>Dikarya</taxon>
        <taxon>Basidiomycota</taxon>
        <taxon>Agaricomycotina</taxon>
        <taxon>Agaricomycetes</taxon>
        <taxon>Agaricomycetidae</taxon>
        <taxon>Agaricales</taxon>
        <taxon>Marasmiineae</taxon>
        <taxon>Marasmiaceae</taxon>
        <taxon>Marasmius</taxon>
    </lineage>
</organism>
<dbReference type="EMBL" id="CM032184">
    <property type="protein sequence ID" value="KAG7094204.1"/>
    <property type="molecule type" value="Genomic_DNA"/>
</dbReference>
<sequence length="335" mass="38301">MDLYVGPDDITPDKDYKHVHKWIRNTILRLSGISIEGLVITPDLFKRHFHMAEFSSVHISSLFNPKDKQDVKLAFNLLKDIWSLPSMTATESLEKPFQSQIREAIRVYGQLCCHLVFPYVCIELSLSEQLEHLSTAAHLAFALYSYQNAGKQFMPTTLYVDIMLMVRNAYFCVAKSKVDDPDGEFWFILLGMDRLEILFEVANILTQHPEWQKTPRRLNLPSLDRNDNVISERVDHLNPKSWQGDVHTQAVSLQTCWKQGRKIIEVSYPFAKEVLTNADCNPDITLLSPFGTLLVRTPLDSDDVEDNHNLKSTSEESPDVMEGSRMVEDEAANAT</sequence>
<feature type="region of interest" description="Disordered" evidence="1">
    <location>
        <begin position="299"/>
        <end position="335"/>
    </location>
</feature>
<gene>
    <name evidence="2" type="ORF">E1B28_007811</name>
</gene>
<dbReference type="KEGG" id="more:E1B28_007811"/>
<protein>
    <submittedName>
        <fullName evidence="2">Uncharacterized protein</fullName>
    </submittedName>
</protein>
<accession>A0A9P7UVZ3</accession>
<dbReference type="GeneID" id="66076887"/>
<comment type="caution">
    <text evidence="2">The sequence shown here is derived from an EMBL/GenBank/DDBJ whole genome shotgun (WGS) entry which is preliminary data.</text>
</comment>
<reference evidence="2" key="1">
    <citation type="journal article" date="2021" name="Genome Biol. Evol.">
        <title>The assembled and annotated genome of the fairy-ring fungus Marasmius oreades.</title>
        <authorList>
            <person name="Hiltunen M."/>
            <person name="Ament-Velasquez S.L."/>
            <person name="Johannesson H."/>
        </authorList>
    </citation>
    <scope>NUCLEOTIDE SEQUENCE</scope>
    <source>
        <strain evidence="2">03SP1</strain>
    </source>
</reference>
<dbReference type="OrthoDB" id="2691851at2759"/>
<name>A0A9P7UVZ3_9AGAR</name>
<dbReference type="RefSeq" id="XP_043010674.1">
    <property type="nucleotide sequence ID" value="XM_043152588.1"/>
</dbReference>
<evidence type="ECO:0000313" key="2">
    <source>
        <dbReference type="EMBL" id="KAG7094204.1"/>
    </source>
</evidence>